<accession>L7JVR1</accession>
<feature type="signal peptide" evidence="1">
    <location>
        <begin position="1"/>
        <end position="18"/>
    </location>
</feature>
<evidence type="ECO:0000256" key="1">
    <source>
        <dbReference type="SAM" id="SignalP"/>
    </source>
</evidence>
<dbReference type="Proteomes" id="UP000011185">
    <property type="component" value="Unassembled WGS sequence"/>
</dbReference>
<name>L7JVR1_TRAHO</name>
<keyword evidence="1" id="KW-0732">Signal</keyword>
<keyword evidence="3" id="KW-1185">Reference proteome</keyword>
<organism evidence="2 3">
    <name type="scientific">Trachipleistophora hominis</name>
    <name type="common">Microsporidian parasite</name>
    <dbReference type="NCBI Taxonomy" id="72359"/>
    <lineage>
        <taxon>Eukaryota</taxon>
        <taxon>Fungi</taxon>
        <taxon>Fungi incertae sedis</taxon>
        <taxon>Microsporidia</taxon>
        <taxon>Pleistophoridae</taxon>
        <taxon>Trachipleistophora</taxon>
    </lineage>
</organism>
<dbReference type="AlphaFoldDB" id="L7JVR1"/>
<evidence type="ECO:0000313" key="2">
    <source>
        <dbReference type="EMBL" id="ELQ75568.1"/>
    </source>
</evidence>
<dbReference type="EMBL" id="JH993942">
    <property type="protein sequence ID" value="ELQ75568.1"/>
    <property type="molecule type" value="Genomic_DNA"/>
</dbReference>
<sequence>MNKFLLFILAEILYCAYSLDQAETQNPSHSEISSISHYDQEQTVKIVEMVQRILNENGCTGLLQFLRAAAYQSFRATFMTVASNSIMFVINNEDFNLQFVHSDNELRGAKNTHLLKININIDLSALGSCVKLFNIFNFGYMKAVVKTHTGIQEYLPQLLTLFNHIIKLDLEVDHITDETMQKLSTLKLRQFYIGVAELKLDDLRNLLNFEFLVMKIIADNLQIDSLSRITLIVMNKVCRKCVIKIQGHSYDRPQGAFMVTELSGQQNVVKIILDNLSSPSINCSFGLELNSMLFHPICVVRSNVEQLTLKFENELYVNELLWCCVGLKILNLQFKRIVNGFSFMRSKNLYLTLEEFKISVKEDVNCNAQMLNEALHHFECLINVDIRIKFSDSSSENVFNESLITSLESLTIDSNALDENFFKHAMEFYELENVDINRPTNTTTVHTMTMLSDLTALPALTNLSLDRVSNTHEWQILENCRGLLSLEIKTSIDFPLITSTDSQFYRTLENLSISLDICIIQHVRLTFVKLTYLSLEVTSENSNLSVNDSAVHCFMQANFDGGINETLATLILRQNTSFDLTLLSTFTFPALTCMCLEVFDPYERGYDEQFGRNFYSHISGRFVLLKRLHFIFKCSQRHLVFEFN</sequence>
<feature type="chain" id="PRO_5003978848" description="LRR containing protein" evidence="1">
    <location>
        <begin position="19"/>
        <end position="644"/>
    </location>
</feature>
<dbReference type="VEuPathDB" id="MicrosporidiaDB:THOM_1472"/>
<reference evidence="2 3" key="1">
    <citation type="journal article" date="2012" name="PLoS Pathog.">
        <title>The genome of the obligate intracellular parasite Trachipleistophora hominis: new insights into microsporidian genome dynamics and reductive evolution.</title>
        <authorList>
            <person name="Heinz E."/>
            <person name="Williams T.A."/>
            <person name="Nakjang S."/>
            <person name="Noel C.J."/>
            <person name="Swan D.C."/>
            <person name="Goldberg A.V."/>
            <person name="Harris S.R."/>
            <person name="Weinmaier T."/>
            <person name="Markert S."/>
            <person name="Becher D."/>
            <person name="Bernhardt J."/>
            <person name="Dagan T."/>
            <person name="Hacker C."/>
            <person name="Lucocq J.M."/>
            <person name="Schweder T."/>
            <person name="Rattei T."/>
            <person name="Hall N."/>
            <person name="Hirt R.P."/>
            <person name="Embley T.M."/>
        </authorList>
    </citation>
    <scope>NUCLEOTIDE SEQUENCE [LARGE SCALE GENOMIC DNA]</scope>
</reference>
<proteinExistence type="predicted"/>
<gene>
    <name evidence="2" type="ORF">THOM_1472</name>
</gene>
<evidence type="ECO:0008006" key="4">
    <source>
        <dbReference type="Google" id="ProtNLM"/>
    </source>
</evidence>
<dbReference type="InParanoid" id="L7JVR1"/>
<dbReference type="OrthoDB" id="10321360at2759"/>
<protein>
    <recommendedName>
        <fullName evidence="4">LRR containing protein</fullName>
    </recommendedName>
</protein>
<dbReference type="HOGENOM" id="CLU_425252_0_0_1"/>
<evidence type="ECO:0000313" key="3">
    <source>
        <dbReference type="Proteomes" id="UP000011185"/>
    </source>
</evidence>